<organism evidence="2">
    <name type="scientific">hydrothermal vent metagenome</name>
    <dbReference type="NCBI Taxonomy" id="652676"/>
    <lineage>
        <taxon>unclassified sequences</taxon>
        <taxon>metagenomes</taxon>
        <taxon>ecological metagenomes</taxon>
    </lineage>
</organism>
<dbReference type="EMBL" id="UOFR01000060">
    <property type="protein sequence ID" value="VAW98495.1"/>
    <property type="molecule type" value="Genomic_DNA"/>
</dbReference>
<gene>
    <name evidence="2" type="ORF">MNBD_GAMMA21-2196</name>
</gene>
<feature type="domain" description="DUF4166" evidence="1">
    <location>
        <begin position="25"/>
        <end position="198"/>
    </location>
</feature>
<proteinExistence type="predicted"/>
<dbReference type="InterPro" id="IPR025311">
    <property type="entry name" value="DUF4166"/>
</dbReference>
<dbReference type="Pfam" id="PF13761">
    <property type="entry name" value="DUF4166"/>
    <property type="match status" value="1"/>
</dbReference>
<evidence type="ECO:0000313" key="2">
    <source>
        <dbReference type="EMBL" id="VAW98495.1"/>
    </source>
</evidence>
<dbReference type="AlphaFoldDB" id="A0A3B0ZY21"/>
<reference evidence="2" key="1">
    <citation type="submission" date="2018-06" db="EMBL/GenBank/DDBJ databases">
        <authorList>
            <person name="Zhirakovskaya E."/>
        </authorList>
    </citation>
    <scope>NUCLEOTIDE SEQUENCE</scope>
</reference>
<accession>A0A3B0ZY21</accession>
<sequence>MSNSDSHTFANLIRIELGETQWHNLHPDIIQRFTLPARAKHLRYTGVINWVYCSPIGKLIALILKPLELLPALCARDSQFEFVINHQVNQINKRRRYFLDSNTPFTFHSLFTQQPTLHEEFKAGLGMNLKLSVTNGNLLFQDRGYFWRIGKWRIPVPRWCSIGKFELLHRNIDRRYFQVIIRISHPLFGVLFYQRGNFLKT</sequence>
<evidence type="ECO:0000259" key="1">
    <source>
        <dbReference type="Pfam" id="PF13761"/>
    </source>
</evidence>
<name>A0A3B0ZY21_9ZZZZ</name>
<protein>
    <recommendedName>
        <fullName evidence="1">DUF4166 domain-containing protein</fullName>
    </recommendedName>
</protein>